<feature type="compositionally biased region" description="Basic and acidic residues" evidence="1">
    <location>
        <begin position="68"/>
        <end position="78"/>
    </location>
</feature>
<proteinExistence type="predicted"/>
<reference evidence="2" key="1">
    <citation type="journal article" date="2014" name="Front. Microbiol.">
        <title>High frequency of phylogenetically diverse reductive dehalogenase-homologous genes in deep subseafloor sedimentary metagenomes.</title>
        <authorList>
            <person name="Kawai M."/>
            <person name="Futagami T."/>
            <person name="Toyoda A."/>
            <person name="Takaki Y."/>
            <person name="Nishi S."/>
            <person name="Hori S."/>
            <person name="Arai W."/>
            <person name="Tsubouchi T."/>
            <person name="Morono Y."/>
            <person name="Uchiyama I."/>
            <person name="Ito T."/>
            <person name="Fujiyama A."/>
            <person name="Inagaki F."/>
            <person name="Takami H."/>
        </authorList>
    </citation>
    <scope>NUCLEOTIDE SEQUENCE</scope>
    <source>
        <strain evidence="2">Expedition CK06-06</strain>
    </source>
</reference>
<sequence>AKAVVTKKDEISKLKKQIRAEKFAQTKTGKVFNVIGNLGTPVVKYLGKPLPQQSRSGKKKKKSPARVSVEEMMARLPQ</sequence>
<feature type="non-terminal residue" evidence="2">
    <location>
        <position position="1"/>
    </location>
</feature>
<dbReference type="EMBL" id="BARS01024018">
    <property type="protein sequence ID" value="GAG03003.1"/>
    <property type="molecule type" value="Genomic_DNA"/>
</dbReference>
<evidence type="ECO:0000313" key="2">
    <source>
        <dbReference type="EMBL" id="GAG03003.1"/>
    </source>
</evidence>
<comment type="caution">
    <text evidence="2">The sequence shown here is derived from an EMBL/GenBank/DDBJ whole genome shotgun (WGS) entry which is preliminary data.</text>
</comment>
<accession>X0URV1</accession>
<protein>
    <submittedName>
        <fullName evidence="2">Uncharacterized protein</fullName>
    </submittedName>
</protein>
<evidence type="ECO:0000256" key="1">
    <source>
        <dbReference type="SAM" id="MobiDB-lite"/>
    </source>
</evidence>
<organism evidence="2">
    <name type="scientific">marine sediment metagenome</name>
    <dbReference type="NCBI Taxonomy" id="412755"/>
    <lineage>
        <taxon>unclassified sequences</taxon>
        <taxon>metagenomes</taxon>
        <taxon>ecological metagenomes</taxon>
    </lineage>
</organism>
<gene>
    <name evidence="2" type="ORF">S01H1_38180</name>
</gene>
<feature type="region of interest" description="Disordered" evidence="1">
    <location>
        <begin position="48"/>
        <end position="78"/>
    </location>
</feature>
<name>X0URV1_9ZZZZ</name>
<dbReference type="AlphaFoldDB" id="X0URV1"/>